<dbReference type="OrthoDB" id="4096362at2759"/>
<feature type="region of interest" description="Disordered" evidence="3">
    <location>
        <begin position="1"/>
        <end position="39"/>
    </location>
</feature>
<dbReference type="PROSITE" id="PS50084">
    <property type="entry name" value="KH_TYPE_1"/>
    <property type="match status" value="1"/>
</dbReference>
<evidence type="ECO:0000313" key="5">
    <source>
        <dbReference type="EMBL" id="KAG0466930.1"/>
    </source>
</evidence>
<keyword evidence="2" id="KW-0694">RNA-binding</keyword>
<dbReference type="InterPro" id="IPR004087">
    <property type="entry name" value="KH_dom"/>
</dbReference>
<evidence type="ECO:0000313" key="6">
    <source>
        <dbReference type="Proteomes" id="UP000636800"/>
    </source>
</evidence>
<dbReference type="InterPro" id="IPR036612">
    <property type="entry name" value="KH_dom_type_1_sf"/>
</dbReference>
<dbReference type="Gene3D" id="3.30.1370.10">
    <property type="entry name" value="K Homology domain, type 1"/>
    <property type="match status" value="1"/>
</dbReference>
<feature type="domain" description="K Homology" evidence="4">
    <location>
        <begin position="45"/>
        <end position="105"/>
    </location>
</feature>
<reference evidence="5 6" key="1">
    <citation type="journal article" date="2020" name="Nat. Food">
        <title>A phased Vanilla planifolia genome enables genetic improvement of flavour and production.</title>
        <authorList>
            <person name="Hasing T."/>
            <person name="Tang H."/>
            <person name="Brym M."/>
            <person name="Khazi F."/>
            <person name="Huang T."/>
            <person name="Chambers A.H."/>
        </authorList>
    </citation>
    <scope>NUCLEOTIDE SEQUENCE [LARGE SCALE GENOMIC DNA]</scope>
    <source>
        <tissue evidence="5">Leaf</tissue>
    </source>
</reference>
<evidence type="ECO:0000256" key="2">
    <source>
        <dbReference type="PROSITE-ProRule" id="PRU00117"/>
    </source>
</evidence>
<evidence type="ECO:0000256" key="1">
    <source>
        <dbReference type="ARBA" id="ARBA00022737"/>
    </source>
</evidence>
<dbReference type="GO" id="GO:0003723">
    <property type="term" value="F:RNA binding"/>
    <property type="evidence" value="ECO:0007669"/>
    <property type="project" value="UniProtKB-UniRule"/>
</dbReference>
<proteinExistence type="predicted"/>
<gene>
    <name evidence="5" type="ORF">HPP92_018510</name>
</gene>
<organism evidence="5 6">
    <name type="scientific">Vanilla planifolia</name>
    <name type="common">Vanilla</name>
    <dbReference type="NCBI Taxonomy" id="51239"/>
    <lineage>
        <taxon>Eukaryota</taxon>
        <taxon>Viridiplantae</taxon>
        <taxon>Streptophyta</taxon>
        <taxon>Embryophyta</taxon>
        <taxon>Tracheophyta</taxon>
        <taxon>Spermatophyta</taxon>
        <taxon>Magnoliopsida</taxon>
        <taxon>Liliopsida</taxon>
        <taxon>Asparagales</taxon>
        <taxon>Orchidaceae</taxon>
        <taxon>Vanilloideae</taxon>
        <taxon>Vanilleae</taxon>
        <taxon>Vanilla</taxon>
    </lineage>
</organism>
<dbReference type="InterPro" id="IPR004088">
    <property type="entry name" value="KH_dom_type_1"/>
</dbReference>
<dbReference type="PANTHER" id="PTHR10288">
    <property type="entry name" value="KH DOMAIN CONTAINING RNA BINDING PROTEIN"/>
    <property type="match status" value="1"/>
</dbReference>
<dbReference type="Proteomes" id="UP000636800">
    <property type="component" value="Unassembled WGS sequence"/>
</dbReference>
<protein>
    <recommendedName>
        <fullName evidence="4">K Homology domain-containing protein</fullName>
    </recommendedName>
</protein>
<evidence type="ECO:0000259" key="4">
    <source>
        <dbReference type="SMART" id="SM00322"/>
    </source>
</evidence>
<keyword evidence="1" id="KW-0677">Repeat</keyword>
<dbReference type="Pfam" id="PF00013">
    <property type="entry name" value="KH_1"/>
    <property type="match status" value="1"/>
</dbReference>
<evidence type="ECO:0000256" key="3">
    <source>
        <dbReference type="SAM" id="MobiDB-lite"/>
    </source>
</evidence>
<dbReference type="SMART" id="SM00322">
    <property type="entry name" value="KH"/>
    <property type="match status" value="1"/>
</dbReference>
<accession>A0A835UNF4</accession>
<dbReference type="EMBL" id="JADCNL010000009">
    <property type="protein sequence ID" value="KAG0466930.1"/>
    <property type="molecule type" value="Genomic_DNA"/>
</dbReference>
<sequence length="109" mass="11886">MDAVEDNVPENNIAGESENSENQKQEGEGNVGAGVGENKWPGWPGESVFRILVPAHKVGGIIGKKGESIKRMCEESRCRIKILDGPPGVPERVVLFADIRQQIPNHQSE</sequence>
<comment type="caution">
    <text evidence="5">The sequence shown here is derived from an EMBL/GenBank/DDBJ whole genome shotgun (WGS) entry which is preliminary data.</text>
</comment>
<dbReference type="AlphaFoldDB" id="A0A835UNF4"/>
<keyword evidence="6" id="KW-1185">Reference proteome</keyword>
<name>A0A835UNF4_VANPL</name>
<dbReference type="SUPFAM" id="SSF54791">
    <property type="entry name" value="Eukaryotic type KH-domain (KH-domain type I)"/>
    <property type="match status" value="1"/>
</dbReference>